<evidence type="ECO:0000256" key="1">
    <source>
        <dbReference type="SAM" id="Phobius"/>
    </source>
</evidence>
<dbReference type="Gramene" id="PVH33759">
    <property type="protein sequence ID" value="PVH33759"/>
    <property type="gene ID" value="PAHAL_8G060300"/>
</dbReference>
<organism evidence="2">
    <name type="scientific">Panicum hallii</name>
    <dbReference type="NCBI Taxonomy" id="206008"/>
    <lineage>
        <taxon>Eukaryota</taxon>
        <taxon>Viridiplantae</taxon>
        <taxon>Streptophyta</taxon>
        <taxon>Embryophyta</taxon>
        <taxon>Tracheophyta</taxon>
        <taxon>Spermatophyta</taxon>
        <taxon>Magnoliopsida</taxon>
        <taxon>Liliopsida</taxon>
        <taxon>Poales</taxon>
        <taxon>Poaceae</taxon>
        <taxon>PACMAD clade</taxon>
        <taxon>Panicoideae</taxon>
        <taxon>Panicodae</taxon>
        <taxon>Paniceae</taxon>
        <taxon>Panicinae</taxon>
        <taxon>Panicum</taxon>
        <taxon>Panicum sect. Panicum</taxon>
    </lineage>
</organism>
<feature type="transmembrane region" description="Helical" evidence="1">
    <location>
        <begin position="23"/>
        <end position="42"/>
    </location>
</feature>
<keyword evidence="1" id="KW-0812">Transmembrane</keyword>
<evidence type="ECO:0000313" key="2">
    <source>
        <dbReference type="EMBL" id="PVH33759.1"/>
    </source>
</evidence>
<feature type="transmembrane region" description="Helical" evidence="1">
    <location>
        <begin position="54"/>
        <end position="76"/>
    </location>
</feature>
<protein>
    <submittedName>
        <fullName evidence="2">Uncharacterized protein</fullName>
    </submittedName>
</protein>
<dbReference type="AlphaFoldDB" id="A0A2T8I7V8"/>
<sequence length="77" mass="8957">MLMIVNRLSHVSTHMLGGLRSHLLMRLLLLMSHPLLMHLLLLMRQLLMLVLHDMLFVIDGRFGLQISLVLLVLFFLN</sequence>
<gene>
    <name evidence="2" type="ORF">PAHAL_8G060300</name>
</gene>
<keyword evidence="1" id="KW-1133">Transmembrane helix</keyword>
<accession>A0A2T8I7V8</accession>
<name>A0A2T8I7V8_9POAL</name>
<keyword evidence="1" id="KW-0472">Membrane</keyword>
<reference evidence="2" key="1">
    <citation type="submission" date="2018-04" db="EMBL/GenBank/DDBJ databases">
        <title>WGS assembly of Panicum hallii.</title>
        <authorList>
            <person name="Lovell J."/>
            <person name="Jenkins J."/>
            <person name="Lowry D."/>
            <person name="Mamidi S."/>
            <person name="Sreedasyam A."/>
            <person name="Weng X."/>
            <person name="Barry K."/>
            <person name="Bonette J."/>
            <person name="Campitelli B."/>
            <person name="Daum C."/>
            <person name="Gordon S."/>
            <person name="Gould B."/>
            <person name="Lipzen A."/>
            <person name="Macqueen A."/>
            <person name="Palacio-Mejia J."/>
            <person name="Plott C."/>
            <person name="Shakirov E."/>
            <person name="Shu S."/>
            <person name="Yoshinaga Y."/>
            <person name="Zane M."/>
            <person name="Rokhsar D."/>
            <person name="Grimwood J."/>
            <person name="Schmutz J."/>
            <person name="Juenger T."/>
        </authorList>
    </citation>
    <scope>NUCLEOTIDE SEQUENCE [LARGE SCALE GENOMIC DNA]</scope>
    <source>
        <strain evidence="2">FIL2</strain>
    </source>
</reference>
<dbReference type="Proteomes" id="UP000243499">
    <property type="component" value="Chromosome 8"/>
</dbReference>
<proteinExistence type="predicted"/>
<dbReference type="EMBL" id="CM008053">
    <property type="protein sequence ID" value="PVH33759.1"/>
    <property type="molecule type" value="Genomic_DNA"/>
</dbReference>